<dbReference type="Pfam" id="PF06441">
    <property type="entry name" value="EHN"/>
    <property type="match status" value="1"/>
</dbReference>
<reference evidence="9 10" key="2">
    <citation type="submission" date="2018-11" db="EMBL/GenBank/DDBJ databases">
        <authorList>
            <consortium name="Pathogen Informatics"/>
        </authorList>
    </citation>
    <scope>NUCLEOTIDE SEQUENCE [LARGE SCALE GENOMIC DNA]</scope>
</reference>
<dbReference type="PANTHER" id="PTHR21661:SF35">
    <property type="entry name" value="EPOXIDE HYDROLASE"/>
    <property type="match status" value="1"/>
</dbReference>
<reference evidence="11" key="1">
    <citation type="submission" date="2016-06" db="UniProtKB">
        <authorList>
            <consortium name="WormBaseParasite"/>
        </authorList>
    </citation>
    <scope>IDENTIFICATION</scope>
</reference>
<sequence>MTVRQFVTSVLIAMVIYQFVKRFVLEQAVLPELKDEYYGCNKSADDRNVYPFRVSVAESVLEDLKDKLKRTRFTDGFEATPLRYGVNVTYLRHMHDYWQHKYDWRKAERRINSFPQFRTQIKGLHIHFIHATPPDGQYNVVVPLLLLHGWPGSVYEFYKILPLLIDPARHKISSHKRVAFEVIAPSIPGYAWSDAPSQPGFGPIAAARVFGQLMARMNFSTYVCQGGDWGSVIATVMAQMFPDRVLGIHLNTAVVSVFSYPSLIVKYMLAYIMPSVFLRSNDYFKVYPMGKYFTAFLLGVALNDSPMGLAAYLLEKFSTWSSPGCGTLSEMKLYEPFSEEDLITNVMIYWTTGCISSSMRFYKEFFVHPLLADFSRYPVSVPTAVAAFPNDPLIMPEYFLTSKYQNLQSYTHMPRGGHFAALEEPRFSVSMSAALVMHQFWKVIGCPSHE</sequence>
<dbReference type="PIRSF" id="PIRSF001112">
    <property type="entry name" value="Epoxide_hydrolase"/>
    <property type="match status" value="1"/>
</dbReference>
<evidence type="ECO:0000313" key="11">
    <source>
        <dbReference type="WBParaSite" id="SBAD_0000651901-mRNA-1"/>
    </source>
</evidence>
<dbReference type="AlphaFoldDB" id="A0A183IRM9"/>
<dbReference type="GO" id="GO:0033961">
    <property type="term" value="F:cis-stilbene-oxide hydrolase activity"/>
    <property type="evidence" value="ECO:0007669"/>
    <property type="project" value="UniProtKB-UniRule"/>
</dbReference>
<feature type="active site" description="Nucleophile" evidence="7">
    <location>
        <position position="228"/>
    </location>
</feature>
<gene>
    <name evidence="9" type="ORF">SBAD_LOCUS6276</name>
</gene>
<dbReference type="PANTHER" id="PTHR21661">
    <property type="entry name" value="EPOXIDE HYDROLASE 1-RELATED"/>
    <property type="match status" value="1"/>
</dbReference>
<keyword evidence="6" id="KW-0472">Membrane</keyword>
<dbReference type="GO" id="GO:0005789">
    <property type="term" value="C:endoplasmic reticulum membrane"/>
    <property type="evidence" value="ECO:0007669"/>
    <property type="project" value="UniProtKB-SubCell"/>
</dbReference>
<keyword evidence="10" id="KW-1185">Reference proteome</keyword>
<dbReference type="Proteomes" id="UP000270296">
    <property type="component" value="Unassembled WGS sequence"/>
</dbReference>
<keyword evidence="6" id="KW-0256">Endoplasmic reticulum</keyword>
<feature type="active site" description="Proton donor" evidence="7">
    <location>
        <position position="362"/>
    </location>
</feature>
<evidence type="ECO:0000256" key="7">
    <source>
        <dbReference type="PIRSR" id="PIRSR001112-1"/>
    </source>
</evidence>
<protein>
    <recommendedName>
        <fullName evidence="6">Epoxide hydrolase</fullName>
        <ecNumber evidence="6">3.3.2.9</ecNumber>
    </recommendedName>
</protein>
<comment type="similarity">
    <text evidence="3 6">Belongs to the peptidase S33 family.</text>
</comment>
<dbReference type="InterPro" id="IPR000639">
    <property type="entry name" value="Epox_hydrolase-like"/>
</dbReference>
<evidence type="ECO:0000256" key="5">
    <source>
        <dbReference type="ARBA" id="ARBA00022801"/>
    </source>
</evidence>
<evidence type="ECO:0000313" key="9">
    <source>
        <dbReference type="EMBL" id="VDP09657.1"/>
    </source>
</evidence>
<comment type="catalytic activity">
    <reaction evidence="1 6">
        <text>1-(4-methoxyphenyl)-N-methyl-N-[(3-methyloxetan-3-yl)methyl]methanamine + H2O = 2-{[(4-methoxybenzyl)(methyl)amino]methyl}-2-methylpropane-1,3-diol</text>
        <dbReference type="Rhea" id="RHEA:55764"/>
        <dbReference type="ChEBI" id="CHEBI:15377"/>
        <dbReference type="ChEBI" id="CHEBI:139161"/>
        <dbReference type="ChEBI" id="CHEBI:139164"/>
        <dbReference type="EC" id="3.3.2.9"/>
    </reaction>
</comment>
<evidence type="ECO:0000256" key="4">
    <source>
        <dbReference type="ARBA" id="ARBA00022797"/>
    </source>
</evidence>
<feature type="domain" description="Epoxide hydrolase N-terminal" evidence="8">
    <location>
        <begin position="50"/>
        <end position="157"/>
    </location>
</feature>
<name>A0A183IRM9_9BILA</name>
<comment type="subcellular location">
    <subcellularLocation>
        <location evidence="6">Endoplasmic reticulum membrane</location>
    </subcellularLocation>
    <subcellularLocation>
        <location evidence="2">Microsome membrane</location>
        <topology evidence="2">Single-pass membrane protein</topology>
    </subcellularLocation>
</comment>
<dbReference type="InterPro" id="IPR010497">
    <property type="entry name" value="Epoxide_hydro_N"/>
</dbReference>
<evidence type="ECO:0000256" key="3">
    <source>
        <dbReference type="ARBA" id="ARBA00010088"/>
    </source>
</evidence>
<keyword evidence="4 6" id="KW-0058">Aromatic hydrocarbons catabolism</keyword>
<proteinExistence type="inferred from homology"/>
<evidence type="ECO:0000313" key="10">
    <source>
        <dbReference type="Proteomes" id="UP000270296"/>
    </source>
</evidence>
<feature type="active site" description="Proton acceptor" evidence="7">
    <location>
        <position position="418"/>
    </location>
</feature>
<organism evidence="11">
    <name type="scientific">Soboliphyme baturini</name>
    <dbReference type="NCBI Taxonomy" id="241478"/>
    <lineage>
        <taxon>Eukaryota</taxon>
        <taxon>Metazoa</taxon>
        <taxon>Ecdysozoa</taxon>
        <taxon>Nematoda</taxon>
        <taxon>Enoplea</taxon>
        <taxon>Dorylaimia</taxon>
        <taxon>Dioctophymatida</taxon>
        <taxon>Dioctophymatoidea</taxon>
        <taxon>Soboliphymatidae</taxon>
        <taxon>Soboliphyme</taxon>
    </lineage>
</organism>
<evidence type="ECO:0000256" key="1">
    <source>
        <dbReference type="ARBA" id="ARBA00000221"/>
    </source>
</evidence>
<accession>A0A183IRM9</accession>
<dbReference type="SUPFAM" id="SSF53474">
    <property type="entry name" value="alpha/beta-Hydrolases"/>
    <property type="match status" value="1"/>
</dbReference>
<dbReference type="PRINTS" id="PR00412">
    <property type="entry name" value="EPOXHYDRLASE"/>
</dbReference>
<comment type="catalytic activity">
    <reaction evidence="6">
        <text>cis-stilbene oxide + H2O = (1R,2R)-hydrobenzoin</text>
        <dbReference type="Rhea" id="RHEA:23900"/>
        <dbReference type="ChEBI" id="CHEBI:15377"/>
        <dbReference type="ChEBI" id="CHEBI:50004"/>
        <dbReference type="ChEBI" id="CHEBI:50014"/>
        <dbReference type="EC" id="3.3.2.9"/>
    </reaction>
</comment>
<dbReference type="Gene3D" id="3.40.50.1820">
    <property type="entry name" value="alpha/beta hydrolase"/>
    <property type="match status" value="1"/>
</dbReference>
<evidence type="ECO:0000256" key="2">
    <source>
        <dbReference type="ARBA" id="ARBA00004111"/>
    </source>
</evidence>
<dbReference type="InterPro" id="IPR016292">
    <property type="entry name" value="Epoxide_hydrolase"/>
</dbReference>
<keyword evidence="5 6" id="KW-0378">Hydrolase</keyword>
<dbReference type="OrthoDB" id="7130006at2759"/>
<dbReference type="EMBL" id="UZAM01009618">
    <property type="protein sequence ID" value="VDP09657.1"/>
    <property type="molecule type" value="Genomic_DNA"/>
</dbReference>
<dbReference type="GO" id="GO:0097176">
    <property type="term" value="P:epoxide metabolic process"/>
    <property type="evidence" value="ECO:0007669"/>
    <property type="project" value="TreeGrafter"/>
</dbReference>
<dbReference type="InterPro" id="IPR029058">
    <property type="entry name" value="AB_hydrolase_fold"/>
</dbReference>
<dbReference type="WBParaSite" id="SBAD_0000651901-mRNA-1">
    <property type="protein sequence ID" value="SBAD_0000651901-mRNA-1"/>
    <property type="gene ID" value="SBAD_0000651901"/>
</dbReference>
<dbReference type="EC" id="3.3.2.9" evidence="6"/>
<evidence type="ECO:0000256" key="6">
    <source>
        <dbReference type="PIRNR" id="PIRNR001112"/>
    </source>
</evidence>
<evidence type="ECO:0000259" key="8">
    <source>
        <dbReference type="Pfam" id="PF06441"/>
    </source>
</evidence>